<dbReference type="Pfam" id="PF09991">
    <property type="entry name" value="DUF2232"/>
    <property type="match status" value="1"/>
</dbReference>
<dbReference type="Proteomes" id="UP000198558">
    <property type="component" value="Unassembled WGS sequence"/>
</dbReference>
<dbReference type="OrthoDB" id="1641909at2"/>
<dbReference type="GeneID" id="78288486"/>
<feature type="transmembrane region" description="Helical" evidence="1">
    <location>
        <begin position="105"/>
        <end position="128"/>
    </location>
</feature>
<accession>A0A1I0F3X4</accession>
<dbReference type="InterPro" id="IPR018710">
    <property type="entry name" value="DUF2232"/>
</dbReference>
<protein>
    <submittedName>
        <fullName evidence="2">Predicted membrane protein</fullName>
    </submittedName>
</protein>
<feature type="transmembrane region" description="Helical" evidence="1">
    <location>
        <begin position="32"/>
        <end position="50"/>
    </location>
</feature>
<reference evidence="3" key="1">
    <citation type="submission" date="2016-10" db="EMBL/GenBank/DDBJ databases">
        <authorList>
            <person name="Varghese N."/>
            <person name="Submissions S."/>
        </authorList>
    </citation>
    <scope>NUCLEOTIDE SEQUENCE [LARGE SCALE GENOMIC DNA]</scope>
    <source>
        <strain evidence="3">DSM 1551</strain>
    </source>
</reference>
<keyword evidence="1" id="KW-1133">Transmembrane helix</keyword>
<evidence type="ECO:0000313" key="3">
    <source>
        <dbReference type="Proteomes" id="UP000198558"/>
    </source>
</evidence>
<keyword evidence="1" id="KW-0472">Membrane</keyword>
<dbReference type="AlphaFoldDB" id="A0A1I0F3X4"/>
<sequence>MSGSKVRIMAQGAMIASLFGVLGVINIYTGSIFDIIFAYIMVLGLAYYTYLYDYKAGLSVLAVTFFVLFLVGEIFFTLYASSSLIMGVFYGYCLRNQKSKRFAKYGLMVISAIKNFLIFFLLGGILGIDIYREGMEIYGDIIGIIPGLKRVFTPEITFGLLWLFMFICESYVVRVYSDILIGKMMKRK</sequence>
<feature type="transmembrane region" description="Helical" evidence="1">
    <location>
        <begin position="62"/>
        <end position="93"/>
    </location>
</feature>
<gene>
    <name evidence="2" type="ORF">SAMN04489758_11632</name>
</gene>
<evidence type="ECO:0000256" key="1">
    <source>
        <dbReference type="SAM" id="Phobius"/>
    </source>
</evidence>
<evidence type="ECO:0000313" key="2">
    <source>
        <dbReference type="EMBL" id="SET52530.1"/>
    </source>
</evidence>
<keyword evidence="1" id="KW-0812">Transmembrane</keyword>
<dbReference type="RefSeq" id="WP_092354034.1">
    <property type="nucleotide sequence ID" value="NZ_FOIN01000016.1"/>
</dbReference>
<feature type="transmembrane region" description="Helical" evidence="1">
    <location>
        <begin position="156"/>
        <end position="177"/>
    </location>
</feature>
<name>A0A1I0F3X4_9FIRM</name>
<keyword evidence="3" id="KW-1185">Reference proteome</keyword>
<proteinExistence type="predicted"/>
<organism evidence="2 3">
    <name type="scientific">Thomasclavelia cocleata</name>
    <dbReference type="NCBI Taxonomy" id="69824"/>
    <lineage>
        <taxon>Bacteria</taxon>
        <taxon>Bacillati</taxon>
        <taxon>Bacillota</taxon>
        <taxon>Erysipelotrichia</taxon>
        <taxon>Erysipelotrichales</taxon>
        <taxon>Coprobacillaceae</taxon>
        <taxon>Thomasclavelia</taxon>
    </lineage>
</organism>
<dbReference type="EMBL" id="FOIN01000016">
    <property type="protein sequence ID" value="SET52530.1"/>
    <property type="molecule type" value="Genomic_DNA"/>
</dbReference>